<sequence length="806" mass="91341">MGGMMQLKSAKLLFIIVMIISSVLLISGCGKSGNRFANQPPTIQITSFEGWDTTYVSAGYDTTEVYSFQQRIYWHATDPDGVITGYAFRILDENNNPVPTPGYEYIDLTGELTPDNLLALGTGWVIHYMTGADQNIPLDDPHARRSIWTSQKYAVINFPSADSIGNPIVKFSRFEVVAIDNRGAITPHPAWRNFRTQSDRPKCMISSTKGNPNGKDVGSGLKLAFTMSDTDPFITAVPYKYEFKIMKITNQGAVIPGTESDWFSTTSEDNRTNRINEYLLTKYTNPPLSYDYDEVTLAFKNQRTKIISRVTDLAGVISIPDDASMMIFSVRPGFRPHTFIYPTKTYALTNHHFEDYGDDSTEEIKVIPRVVTEGVTRYALPLFKDFEGKYTAVYSTNIKLWIRWGWWGEYGETRGETVTYGDTIKIKTTPYNKKVDVVLDSRTGQNYFSEITAFDLRLDGEPYNYPPYPFSKYGFTDQNGKKWLRLPVNSPLAQTVVLTSGQLPLPPATEPGEHKFEVRVVDLQDEYDPTPVDFTFYLHRYIEPANRQGVLIIDDDPVSAQVNDALITQKYQSMLEGYNGNVNVITRTETNEDIRQRAIAFSDLQKYKLVIYHTDNYQKTGNLQLDFDAYSLFLMRGGNLLISHTNLLGAQLTEIANGGLRKTFVTNLGFNKIPKVSYLNDSNSPFFQKAVSNYTTDYNDLNLHYDVTGSPAIHPIIDLRDGLGYLSYFENGNFSGDILYKFGCKPTTYPTYPPTSEQFDKYNGKTVAFRRTTSSNGKVYVFGFPLSFMKVEDTRPMMNRIISELM</sequence>
<evidence type="ECO:0000313" key="2">
    <source>
        <dbReference type="Proteomes" id="UP000002019"/>
    </source>
</evidence>
<keyword evidence="2" id="KW-1185">Reference proteome</keyword>
<dbReference type="AlphaFoldDB" id="B0VGJ8"/>
<proteinExistence type="predicted"/>
<evidence type="ECO:0000313" key="1">
    <source>
        <dbReference type="EMBL" id="CAO80435.1"/>
    </source>
</evidence>
<accession>B0VGJ8</accession>
<dbReference type="Proteomes" id="UP000002019">
    <property type="component" value="Chromosome"/>
</dbReference>
<dbReference type="KEGG" id="caci:CLOAM0540"/>
<name>B0VGJ8_CLOAI</name>
<reference evidence="1 2" key="1">
    <citation type="journal article" date="2008" name="J. Bacteriol.">
        <title>'Candidatus Cloacamonas acidaminovorans': genome sequence reconstruction provides a first glimpse of a new bacterial division.</title>
        <authorList>
            <person name="Pelletier E."/>
            <person name="Kreimeyer A."/>
            <person name="Bocs S."/>
            <person name="Rouy Z."/>
            <person name="Gyapay G."/>
            <person name="Chouari R."/>
            <person name="Riviere D."/>
            <person name="Ganesan A."/>
            <person name="Daegelen P."/>
            <person name="Sghir A."/>
            <person name="Cohen G.N."/>
            <person name="Medigue C."/>
            <person name="Weissenbach J."/>
            <person name="Le Paslier D."/>
        </authorList>
    </citation>
    <scope>NUCLEOTIDE SEQUENCE [LARGE SCALE GENOMIC DNA]</scope>
    <source>
        <strain evidence="2">Evry</strain>
    </source>
</reference>
<protein>
    <submittedName>
        <fullName evidence="1">Uncharacterized protein</fullName>
    </submittedName>
</protein>
<dbReference type="EMBL" id="CU466930">
    <property type="protein sequence ID" value="CAO80435.1"/>
    <property type="molecule type" value="Genomic_DNA"/>
</dbReference>
<gene>
    <name evidence="1" type="ordered locus">CLOAM0540</name>
</gene>
<organism evidence="1 2">
    <name type="scientific">Cloacimonas acidaminovorans (strain Evry)</name>
    <dbReference type="NCBI Taxonomy" id="459349"/>
    <lineage>
        <taxon>Bacteria</taxon>
        <taxon>Pseudomonadati</taxon>
        <taxon>Candidatus Cloacimonadota</taxon>
        <taxon>Candidatus Cloacimonadia</taxon>
        <taxon>Candidatus Cloacimonadales</taxon>
        <taxon>Candidatus Cloacimonadaceae</taxon>
        <taxon>Candidatus Cloacimonas</taxon>
    </lineage>
</organism>
<dbReference type="STRING" id="459349.CLOAM0540"/>
<dbReference type="HOGENOM" id="CLU_349415_0_0_0"/>